<feature type="transmembrane region" description="Helical" evidence="3">
    <location>
        <begin position="6"/>
        <end position="24"/>
    </location>
</feature>
<dbReference type="Pfam" id="PF01900">
    <property type="entry name" value="RNase_P_Rpp14"/>
    <property type="match status" value="1"/>
</dbReference>
<dbReference type="OrthoDB" id="19261at2157"/>
<organism evidence="4 5">
    <name type="scientific">Staphylothermus hellenicus (strain DSM 12710 / JCM 10830 / BK20S6-10-b1 / P8)</name>
    <dbReference type="NCBI Taxonomy" id="591019"/>
    <lineage>
        <taxon>Archaea</taxon>
        <taxon>Thermoproteota</taxon>
        <taxon>Thermoprotei</taxon>
        <taxon>Desulfurococcales</taxon>
        <taxon>Desulfurococcaceae</taxon>
        <taxon>Staphylothermus</taxon>
    </lineage>
</organism>
<comment type="subcellular location">
    <subcellularLocation>
        <location evidence="2">Cytoplasm</location>
    </subcellularLocation>
</comment>
<comment type="catalytic activity">
    <reaction evidence="2">
        <text>Endonucleolytic cleavage of RNA, removing 5'-extranucleotides from tRNA precursor.</text>
        <dbReference type="EC" id="3.1.26.5"/>
    </reaction>
</comment>
<reference evidence="5" key="1">
    <citation type="submission" date="2010-05" db="EMBL/GenBank/DDBJ databases">
        <title>Complete sequence of Staphylothermus hellenicus DSM 12710.</title>
        <authorList>
            <consortium name="US DOE Joint Genome Institute"/>
            <person name="Lucas S."/>
            <person name="Copeland A."/>
            <person name="Lapidus A."/>
            <person name="Cheng J.-F."/>
            <person name="Bruce D."/>
            <person name="Goodwin L."/>
            <person name="Pitluck S."/>
            <person name="Davenport K."/>
            <person name="Detter J.C."/>
            <person name="Han C."/>
            <person name="Tapia R."/>
            <person name="Larimer F."/>
            <person name="Land M."/>
            <person name="Hauser L."/>
            <person name="Kyrpides N."/>
            <person name="Mikhailova N."/>
            <person name="Anderson I.J."/>
            <person name="Woyke T."/>
        </authorList>
    </citation>
    <scope>NUCLEOTIDE SEQUENCE [LARGE SCALE GENOMIC DNA]</scope>
    <source>
        <strain evidence="5">DSM 12710 / JCM 10830 / BK20S6-10-b1 / P8</strain>
    </source>
</reference>
<evidence type="ECO:0000256" key="3">
    <source>
        <dbReference type="SAM" id="Phobius"/>
    </source>
</evidence>
<dbReference type="InterPro" id="IPR002759">
    <property type="entry name" value="Pop5/Rpp14/Rnp2-like"/>
</dbReference>
<keyword evidence="2" id="KW-0540">Nuclease</keyword>
<dbReference type="Proteomes" id="UP000002573">
    <property type="component" value="Chromosome"/>
</dbReference>
<dbReference type="InterPro" id="IPR038085">
    <property type="entry name" value="Rnp2-like_sf"/>
</dbReference>
<comment type="similarity">
    <text evidence="2">Belongs to the eukaryotic/archaeal RNase P protein component 2 family.</text>
</comment>
<keyword evidence="1 2" id="KW-0819">tRNA processing</keyword>
<dbReference type="HAMAP" id="MF_00755">
    <property type="entry name" value="RNase_P_2"/>
    <property type="match status" value="1"/>
</dbReference>
<gene>
    <name evidence="2" type="primary">rnp2</name>
    <name evidence="4" type="ordered locus">Shell_1614</name>
</gene>
<dbReference type="KEGG" id="shc:Shell_1614"/>
<accession>D7DAA5</accession>
<dbReference type="GO" id="GO:0030677">
    <property type="term" value="C:ribonuclease P complex"/>
    <property type="evidence" value="ECO:0007669"/>
    <property type="project" value="UniProtKB-UniRule"/>
</dbReference>
<protein>
    <recommendedName>
        <fullName evidence="2">Ribonuclease P protein component 2</fullName>
        <shortName evidence="2">RNase P component 2</shortName>
        <ecNumber evidence="2">3.1.26.5</ecNumber>
    </recommendedName>
    <alternativeName>
        <fullName evidence="2">Pop5</fullName>
    </alternativeName>
</protein>
<dbReference type="AlphaFoldDB" id="D7DAA5"/>
<keyword evidence="3" id="KW-1133">Transmembrane helix</keyword>
<evidence type="ECO:0000313" key="5">
    <source>
        <dbReference type="Proteomes" id="UP000002573"/>
    </source>
</evidence>
<dbReference type="GO" id="GO:0004526">
    <property type="term" value="F:ribonuclease P activity"/>
    <property type="evidence" value="ECO:0007669"/>
    <property type="project" value="UniProtKB-UniRule"/>
</dbReference>
<reference evidence="4 5" key="2">
    <citation type="journal article" date="2011" name="Stand. Genomic Sci.">
        <title>Complete genome sequence of Staphylothermus hellenicus P8.</title>
        <authorList>
            <person name="Anderson I."/>
            <person name="Wirth R."/>
            <person name="Lucas S."/>
            <person name="Copeland A."/>
            <person name="Lapidus A."/>
            <person name="Cheng J.F."/>
            <person name="Goodwin L."/>
            <person name="Pitluck S."/>
            <person name="Davenport K."/>
            <person name="Detter J.C."/>
            <person name="Han C."/>
            <person name="Tapia R."/>
            <person name="Land M."/>
            <person name="Hauser L."/>
            <person name="Pati A."/>
            <person name="Mikhailova N."/>
            <person name="Woyke T."/>
            <person name="Klenk H.P."/>
            <person name="Kyrpides N."/>
            <person name="Ivanova N."/>
        </authorList>
    </citation>
    <scope>NUCLEOTIDE SEQUENCE [LARGE SCALE GENOMIC DNA]</scope>
    <source>
        <strain evidence="5">DSM 12710 / JCM 10830 / BK20S6-10-b1 / P8</strain>
    </source>
</reference>
<dbReference type="STRING" id="591019.Shell_1614"/>
<keyword evidence="3" id="KW-0812">Transmembrane</keyword>
<dbReference type="EMBL" id="CP002051">
    <property type="protein sequence ID" value="ADI32701.1"/>
    <property type="molecule type" value="Genomic_DNA"/>
</dbReference>
<dbReference type="HOGENOM" id="CLU_133054_0_0_2"/>
<dbReference type="EC" id="3.1.26.5" evidence="2"/>
<dbReference type="RefSeq" id="WP_013143898.1">
    <property type="nucleotide sequence ID" value="NC_014205.1"/>
</dbReference>
<keyword evidence="5" id="KW-1185">Reference proteome</keyword>
<evidence type="ECO:0000313" key="4">
    <source>
        <dbReference type="EMBL" id="ADI32701.1"/>
    </source>
</evidence>
<dbReference type="Gene3D" id="3.30.70.3250">
    <property type="entry name" value="Ribonuclease P, Pop5 subunit"/>
    <property type="match status" value="1"/>
</dbReference>
<comment type="function">
    <text evidence="2">Part of ribonuclease P, a protein complex that generates mature tRNA molecules by cleaving their 5'-ends.</text>
</comment>
<name>D7DAA5_STAHD</name>
<evidence type="ECO:0000256" key="1">
    <source>
        <dbReference type="ARBA" id="ARBA00022694"/>
    </source>
</evidence>
<dbReference type="eggNOG" id="arCOG01365">
    <property type="taxonomic scope" value="Archaea"/>
</dbReference>
<comment type="subunit">
    <text evidence="2">Consists of a catalytic RNA component and at least 4-5 protein subunits.</text>
</comment>
<dbReference type="GeneID" id="9235003"/>
<dbReference type="GO" id="GO:0005737">
    <property type="term" value="C:cytoplasm"/>
    <property type="evidence" value="ECO:0007669"/>
    <property type="project" value="UniProtKB-SubCell"/>
</dbReference>
<proteinExistence type="inferred from homology"/>
<dbReference type="SUPFAM" id="SSF160350">
    <property type="entry name" value="Rnp2-like"/>
    <property type="match status" value="1"/>
</dbReference>
<dbReference type="GO" id="GO:0001682">
    <property type="term" value="P:tRNA 5'-leader removal"/>
    <property type="evidence" value="ECO:0007669"/>
    <property type="project" value="UniProtKB-UniRule"/>
</dbReference>
<sequence>MMLLLIIILSILSILLVIITYILGRRIKRLMLRLNKLQKNIDLLRLVYIKNKEAISKPGKIRKRYIVFAILSSSDFKIDKIKIEKSIRSYWEKLLGRISLVKADPQLIYFDPSIKRGVLRVAHTYKDEALAVLGTIKKINSHECLVVPLKTTGTLKKARKIMYSLRKDLQK</sequence>
<keyword evidence="2" id="KW-0963">Cytoplasm</keyword>
<keyword evidence="3" id="KW-0472">Membrane</keyword>
<keyword evidence="2" id="KW-0255">Endonuclease</keyword>
<evidence type="ECO:0000256" key="2">
    <source>
        <dbReference type="HAMAP-Rule" id="MF_00755"/>
    </source>
</evidence>
<keyword evidence="2" id="KW-0378">Hydrolase</keyword>